<evidence type="ECO:0000313" key="6">
    <source>
        <dbReference type="Proteomes" id="UP001596035"/>
    </source>
</evidence>
<dbReference type="SUPFAM" id="SSF48498">
    <property type="entry name" value="Tetracyclin repressor-like, C-terminal domain"/>
    <property type="match status" value="1"/>
</dbReference>
<evidence type="ECO:0000259" key="4">
    <source>
        <dbReference type="PROSITE" id="PS50977"/>
    </source>
</evidence>
<dbReference type="PROSITE" id="PS50977">
    <property type="entry name" value="HTH_TETR_2"/>
    <property type="match status" value="1"/>
</dbReference>
<accession>A0ABW0E2M4</accession>
<feature type="DNA-binding region" description="H-T-H motif" evidence="2">
    <location>
        <begin position="5"/>
        <end position="24"/>
    </location>
</feature>
<dbReference type="InterPro" id="IPR036271">
    <property type="entry name" value="Tet_transcr_reg_TetR-rel_C_sf"/>
</dbReference>
<organism evidence="5 6">
    <name type="scientific">Streptomyces atrovirens</name>
    <dbReference type="NCBI Taxonomy" id="285556"/>
    <lineage>
        <taxon>Bacteria</taxon>
        <taxon>Bacillati</taxon>
        <taxon>Actinomycetota</taxon>
        <taxon>Actinomycetes</taxon>
        <taxon>Kitasatosporales</taxon>
        <taxon>Streptomycetaceae</taxon>
        <taxon>Streptomyces</taxon>
    </lineage>
</organism>
<protein>
    <submittedName>
        <fullName evidence="5">TetR/AcrR family transcriptional regulator</fullName>
    </submittedName>
</protein>
<dbReference type="Proteomes" id="UP001596035">
    <property type="component" value="Unassembled WGS sequence"/>
</dbReference>
<evidence type="ECO:0000313" key="5">
    <source>
        <dbReference type="EMBL" id="MFC5243828.1"/>
    </source>
</evidence>
<dbReference type="InterPro" id="IPR009057">
    <property type="entry name" value="Homeodomain-like_sf"/>
</dbReference>
<feature type="region of interest" description="Disordered" evidence="3">
    <location>
        <begin position="157"/>
        <end position="184"/>
    </location>
</feature>
<dbReference type="EMBL" id="JBHSKN010000027">
    <property type="protein sequence ID" value="MFC5243828.1"/>
    <property type="molecule type" value="Genomic_DNA"/>
</dbReference>
<evidence type="ECO:0000256" key="1">
    <source>
        <dbReference type="ARBA" id="ARBA00023125"/>
    </source>
</evidence>
<dbReference type="InterPro" id="IPR049445">
    <property type="entry name" value="TetR_SbtR-like_C"/>
</dbReference>
<sequence>MRRGSLPLPIRRGGVGMGTLYRHFPTKEDLFVTVMEAEFTAWFADGHRAASATDDPWQALTSFFEHTLTHQAHNRALVETYVATGGPTHRCASLCDSFMSGPHARCLDAGVLRPGVTSADLVLLLASLSQVVQTSGDNRPGQWRRLLRISLDGLSSRNTEPLPDAGDEQGLAESATWTGRTRLG</sequence>
<evidence type="ECO:0000256" key="2">
    <source>
        <dbReference type="PROSITE-ProRule" id="PRU00335"/>
    </source>
</evidence>
<comment type="caution">
    <text evidence="5">The sequence shown here is derived from an EMBL/GenBank/DDBJ whole genome shotgun (WGS) entry which is preliminary data.</text>
</comment>
<gene>
    <name evidence="5" type="ORF">ACFPWV_28615</name>
</gene>
<dbReference type="InterPro" id="IPR001647">
    <property type="entry name" value="HTH_TetR"/>
</dbReference>
<dbReference type="Pfam" id="PF21597">
    <property type="entry name" value="TetR_C_43"/>
    <property type="match status" value="1"/>
</dbReference>
<dbReference type="RefSeq" id="WP_344555502.1">
    <property type="nucleotide sequence ID" value="NZ_BAAATG010000003.1"/>
</dbReference>
<evidence type="ECO:0000256" key="3">
    <source>
        <dbReference type="SAM" id="MobiDB-lite"/>
    </source>
</evidence>
<feature type="compositionally biased region" description="Polar residues" evidence="3">
    <location>
        <begin position="175"/>
        <end position="184"/>
    </location>
</feature>
<keyword evidence="1 2" id="KW-0238">DNA-binding</keyword>
<name>A0ABW0E2M4_9ACTN</name>
<dbReference type="Gene3D" id="1.10.357.10">
    <property type="entry name" value="Tetracycline Repressor, domain 2"/>
    <property type="match status" value="1"/>
</dbReference>
<reference evidence="6" key="1">
    <citation type="journal article" date="2019" name="Int. J. Syst. Evol. Microbiol.">
        <title>The Global Catalogue of Microorganisms (GCM) 10K type strain sequencing project: providing services to taxonomists for standard genome sequencing and annotation.</title>
        <authorList>
            <consortium name="The Broad Institute Genomics Platform"/>
            <consortium name="The Broad Institute Genome Sequencing Center for Infectious Disease"/>
            <person name="Wu L."/>
            <person name="Ma J."/>
        </authorList>
    </citation>
    <scope>NUCLEOTIDE SEQUENCE [LARGE SCALE GENOMIC DNA]</scope>
    <source>
        <strain evidence="6">CGMCC 4.7131</strain>
    </source>
</reference>
<keyword evidence="6" id="KW-1185">Reference proteome</keyword>
<feature type="domain" description="HTH tetR-type" evidence="4">
    <location>
        <begin position="1"/>
        <end position="42"/>
    </location>
</feature>
<proteinExistence type="predicted"/>
<dbReference type="SUPFAM" id="SSF46689">
    <property type="entry name" value="Homeodomain-like"/>
    <property type="match status" value="1"/>
</dbReference>